<evidence type="ECO:0000256" key="1">
    <source>
        <dbReference type="ARBA" id="ARBA00023015"/>
    </source>
</evidence>
<dbReference type="AlphaFoldDB" id="A0A1Z3HII5"/>
<dbReference type="Pfam" id="PF12833">
    <property type="entry name" value="HTH_18"/>
    <property type="match status" value="1"/>
</dbReference>
<dbReference type="GO" id="GO:0043565">
    <property type="term" value="F:sequence-specific DNA binding"/>
    <property type="evidence" value="ECO:0007669"/>
    <property type="project" value="InterPro"/>
</dbReference>
<organism evidence="5 6">
    <name type="scientific">Halomicronema hongdechloris C2206</name>
    <dbReference type="NCBI Taxonomy" id="1641165"/>
    <lineage>
        <taxon>Bacteria</taxon>
        <taxon>Bacillati</taxon>
        <taxon>Cyanobacteriota</taxon>
        <taxon>Cyanophyceae</taxon>
        <taxon>Nodosilineales</taxon>
        <taxon>Nodosilineaceae</taxon>
        <taxon>Halomicronema</taxon>
    </lineage>
</organism>
<keyword evidence="3" id="KW-0804">Transcription</keyword>
<dbReference type="STRING" id="1641165.XM38_04875"/>
<dbReference type="OrthoDB" id="516605at2"/>
<keyword evidence="6" id="KW-1185">Reference proteome</keyword>
<dbReference type="SUPFAM" id="SSF46689">
    <property type="entry name" value="Homeodomain-like"/>
    <property type="match status" value="2"/>
</dbReference>
<dbReference type="Gene3D" id="1.10.10.60">
    <property type="entry name" value="Homeodomain-like"/>
    <property type="match status" value="2"/>
</dbReference>
<dbReference type="KEGG" id="hhg:XM38_010640"/>
<dbReference type="PANTHER" id="PTHR43130">
    <property type="entry name" value="ARAC-FAMILY TRANSCRIPTIONAL REGULATOR"/>
    <property type="match status" value="1"/>
</dbReference>
<dbReference type="SUPFAM" id="SSF52317">
    <property type="entry name" value="Class I glutamine amidotransferase-like"/>
    <property type="match status" value="1"/>
</dbReference>
<dbReference type="Pfam" id="PF01965">
    <property type="entry name" value="DJ-1_PfpI"/>
    <property type="match status" value="1"/>
</dbReference>
<dbReference type="Proteomes" id="UP000191901">
    <property type="component" value="Chromosome"/>
</dbReference>
<dbReference type="Gene3D" id="3.40.50.880">
    <property type="match status" value="1"/>
</dbReference>
<name>A0A1Z3HII5_9CYAN</name>
<dbReference type="PROSITE" id="PS01124">
    <property type="entry name" value="HTH_ARAC_FAMILY_2"/>
    <property type="match status" value="1"/>
</dbReference>
<evidence type="ECO:0000313" key="5">
    <source>
        <dbReference type="EMBL" id="ASC70134.1"/>
    </source>
</evidence>
<evidence type="ECO:0000256" key="2">
    <source>
        <dbReference type="ARBA" id="ARBA00023125"/>
    </source>
</evidence>
<dbReference type="GO" id="GO:0003700">
    <property type="term" value="F:DNA-binding transcription factor activity"/>
    <property type="evidence" value="ECO:0007669"/>
    <property type="project" value="InterPro"/>
</dbReference>
<dbReference type="CDD" id="cd03138">
    <property type="entry name" value="GATase1_AraC_2"/>
    <property type="match status" value="1"/>
</dbReference>
<dbReference type="InterPro" id="IPR029062">
    <property type="entry name" value="Class_I_gatase-like"/>
</dbReference>
<evidence type="ECO:0000256" key="3">
    <source>
        <dbReference type="ARBA" id="ARBA00023163"/>
    </source>
</evidence>
<reference evidence="5 6" key="1">
    <citation type="journal article" date="2016" name="Biochim. Biophys. Acta">
        <title>Characterization of red-shifted phycobilisomes isolated from the chlorophyll f-containing cyanobacterium Halomicronema hongdechloris.</title>
        <authorList>
            <person name="Li Y."/>
            <person name="Lin Y."/>
            <person name="Garvey C.J."/>
            <person name="Birch D."/>
            <person name="Corkery R.W."/>
            <person name="Loughlin P.C."/>
            <person name="Scheer H."/>
            <person name="Willows R.D."/>
            <person name="Chen M."/>
        </authorList>
    </citation>
    <scope>NUCLEOTIDE SEQUENCE [LARGE SCALE GENOMIC DNA]</scope>
    <source>
        <strain evidence="5 6">C2206</strain>
    </source>
</reference>
<keyword evidence="1" id="KW-0805">Transcription regulation</keyword>
<dbReference type="InterPro" id="IPR018060">
    <property type="entry name" value="HTH_AraC"/>
</dbReference>
<keyword evidence="2" id="KW-0238">DNA-binding</keyword>
<dbReference type="PROSITE" id="PS00041">
    <property type="entry name" value="HTH_ARAC_FAMILY_1"/>
    <property type="match status" value="1"/>
</dbReference>
<dbReference type="SMART" id="SM00342">
    <property type="entry name" value="HTH_ARAC"/>
    <property type="match status" value="1"/>
</dbReference>
<sequence length="338" mass="37777">MSNQPLHISLLTLPDAMLSTLSGIYDVLNSFSMLSTYDDQLPKVSPFQVEIAGAGHLSSDTASGQPVRAERAIVDIDHTDIVIVPSVMVAQGQWQTGRYPEVVDWLKAMYAQGATLCSACSGVLLLAETGLLDGKEATMHWAYATTFRQNFPNIQLKLEKVLVIAGEREQFVMSGASSSWHDLVLYLVAHHAGPHQAQAIAKFFALQWHIDGQAPYLMFRPTLDHDDALMREAQLWLDQHFAIATPVAEMTARSGLSERSFKRRFDQATGYSPIAYVQHLRVEAAKQQLEQTSDAIEQISYNVGYEDAASFRRLFKRLTEMTPGAYRRKFSLPEFAHK</sequence>
<dbReference type="InterPro" id="IPR009057">
    <property type="entry name" value="Homeodomain-like_sf"/>
</dbReference>
<dbReference type="InterPro" id="IPR052158">
    <property type="entry name" value="INH-QAR"/>
</dbReference>
<proteinExistence type="predicted"/>
<feature type="domain" description="HTH araC/xylS-type" evidence="4">
    <location>
        <begin position="231"/>
        <end position="329"/>
    </location>
</feature>
<protein>
    <submittedName>
        <fullName evidence="5">AraC family transcriptional regulato</fullName>
    </submittedName>
</protein>
<dbReference type="EMBL" id="CP021983">
    <property type="protein sequence ID" value="ASC70134.1"/>
    <property type="molecule type" value="Genomic_DNA"/>
</dbReference>
<accession>A0A1Z3HII5</accession>
<dbReference type="InterPro" id="IPR002818">
    <property type="entry name" value="DJ-1/PfpI"/>
</dbReference>
<dbReference type="RefSeq" id="WP_088431524.1">
    <property type="nucleotide sequence ID" value="NZ_CP021983.2"/>
</dbReference>
<dbReference type="InterPro" id="IPR018062">
    <property type="entry name" value="HTH_AraC-typ_CS"/>
</dbReference>
<gene>
    <name evidence="5" type="ORF">XM38_010640</name>
</gene>
<evidence type="ECO:0000259" key="4">
    <source>
        <dbReference type="PROSITE" id="PS01124"/>
    </source>
</evidence>
<dbReference type="PANTHER" id="PTHR43130:SF11">
    <property type="entry name" value="TRANSCRIPTIONAL REGULATORY PROTEIN"/>
    <property type="match status" value="1"/>
</dbReference>
<evidence type="ECO:0000313" key="6">
    <source>
        <dbReference type="Proteomes" id="UP000191901"/>
    </source>
</evidence>